<dbReference type="GO" id="GO:0000976">
    <property type="term" value="F:transcription cis-regulatory region binding"/>
    <property type="evidence" value="ECO:0007669"/>
    <property type="project" value="TreeGrafter"/>
</dbReference>
<dbReference type="InterPro" id="IPR001647">
    <property type="entry name" value="HTH_TetR"/>
</dbReference>
<evidence type="ECO:0000256" key="1">
    <source>
        <dbReference type="ARBA" id="ARBA00023015"/>
    </source>
</evidence>
<dbReference type="InterPro" id="IPR050109">
    <property type="entry name" value="HTH-type_TetR-like_transc_reg"/>
</dbReference>
<dbReference type="PROSITE" id="PS50977">
    <property type="entry name" value="HTH_TETR_2"/>
    <property type="match status" value="1"/>
</dbReference>
<evidence type="ECO:0000313" key="7">
    <source>
        <dbReference type="Proteomes" id="UP000638263"/>
    </source>
</evidence>
<evidence type="ECO:0000256" key="4">
    <source>
        <dbReference type="PROSITE-ProRule" id="PRU00335"/>
    </source>
</evidence>
<dbReference type="PANTHER" id="PTHR30055">
    <property type="entry name" value="HTH-TYPE TRANSCRIPTIONAL REGULATOR RUTR"/>
    <property type="match status" value="1"/>
</dbReference>
<keyword evidence="7" id="KW-1185">Reference proteome</keyword>
<dbReference type="Pfam" id="PF00440">
    <property type="entry name" value="TetR_N"/>
    <property type="match status" value="1"/>
</dbReference>
<protein>
    <recommendedName>
        <fullName evidence="5">HTH tetR-type domain-containing protein</fullName>
    </recommendedName>
</protein>
<dbReference type="SUPFAM" id="SSF46689">
    <property type="entry name" value="Homeodomain-like"/>
    <property type="match status" value="1"/>
</dbReference>
<dbReference type="Gene3D" id="1.10.357.10">
    <property type="entry name" value="Tetracycline Repressor, domain 2"/>
    <property type="match status" value="1"/>
</dbReference>
<dbReference type="EMBL" id="BMMH01000013">
    <property type="protein sequence ID" value="GGL31677.1"/>
    <property type="molecule type" value="Genomic_DNA"/>
</dbReference>
<keyword evidence="1" id="KW-0805">Transcription regulation</keyword>
<evidence type="ECO:0000256" key="2">
    <source>
        <dbReference type="ARBA" id="ARBA00023125"/>
    </source>
</evidence>
<keyword evidence="2 4" id="KW-0238">DNA-binding</keyword>
<reference evidence="6" key="2">
    <citation type="submission" date="2020-09" db="EMBL/GenBank/DDBJ databases">
        <authorList>
            <person name="Sun Q."/>
            <person name="Zhou Y."/>
        </authorList>
    </citation>
    <scope>NUCLEOTIDE SEQUENCE</scope>
    <source>
        <strain evidence="6">CGMCC 4.3508</strain>
    </source>
</reference>
<sequence length="204" mass="22246">MTGTTDQHSSARPGRTRATTEAIVDAARHAMHEHGLDVTVGEIATLAGVGRRTVFRHFTTRENLIQAAIAAGFADFSGSLPHYDGTEWQRWLAELVLQVHRRTTEAGRIIWHLRTRRLPPGLAAAHDEQLLALHQLFTTITGTVWEVAGGTGTPPEQLRRTVAAHLSPLFTQAVLLDAEGTPEFAADIATTAIVATLNRLLDVR</sequence>
<evidence type="ECO:0000313" key="6">
    <source>
        <dbReference type="EMBL" id="GGL31677.1"/>
    </source>
</evidence>
<comment type="caution">
    <text evidence="6">The sequence shown here is derived from an EMBL/GenBank/DDBJ whole genome shotgun (WGS) entry which is preliminary data.</text>
</comment>
<name>A0A917RV96_9NOCA</name>
<accession>A0A917RV96</accession>
<feature type="DNA-binding region" description="H-T-H motif" evidence="4">
    <location>
        <begin position="39"/>
        <end position="58"/>
    </location>
</feature>
<proteinExistence type="predicted"/>
<dbReference type="RefSeq" id="WP_189094501.1">
    <property type="nucleotide sequence ID" value="NZ_BMMH01000013.1"/>
</dbReference>
<keyword evidence="3" id="KW-0804">Transcription</keyword>
<dbReference type="PANTHER" id="PTHR30055:SF234">
    <property type="entry name" value="HTH-TYPE TRANSCRIPTIONAL REGULATOR BETI"/>
    <property type="match status" value="1"/>
</dbReference>
<dbReference type="PRINTS" id="PR00455">
    <property type="entry name" value="HTHTETR"/>
</dbReference>
<evidence type="ECO:0000256" key="3">
    <source>
        <dbReference type="ARBA" id="ARBA00023163"/>
    </source>
</evidence>
<dbReference type="Proteomes" id="UP000638263">
    <property type="component" value="Unassembled WGS sequence"/>
</dbReference>
<organism evidence="6 7">
    <name type="scientific">Nocardia jinanensis</name>
    <dbReference type="NCBI Taxonomy" id="382504"/>
    <lineage>
        <taxon>Bacteria</taxon>
        <taxon>Bacillati</taxon>
        <taxon>Actinomycetota</taxon>
        <taxon>Actinomycetes</taxon>
        <taxon>Mycobacteriales</taxon>
        <taxon>Nocardiaceae</taxon>
        <taxon>Nocardia</taxon>
    </lineage>
</organism>
<reference evidence="6" key="1">
    <citation type="journal article" date="2014" name="Int. J. Syst. Evol. Microbiol.">
        <title>Complete genome sequence of Corynebacterium casei LMG S-19264T (=DSM 44701T), isolated from a smear-ripened cheese.</title>
        <authorList>
            <consortium name="US DOE Joint Genome Institute (JGI-PGF)"/>
            <person name="Walter F."/>
            <person name="Albersmeier A."/>
            <person name="Kalinowski J."/>
            <person name="Ruckert C."/>
        </authorList>
    </citation>
    <scope>NUCLEOTIDE SEQUENCE</scope>
    <source>
        <strain evidence="6">CGMCC 4.3508</strain>
    </source>
</reference>
<dbReference type="GO" id="GO:0003700">
    <property type="term" value="F:DNA-binding transcription factor activity"/>
    <property type="evidence" value="ECO:0007669"/>
    <property type="project" value="TreeGrafter"/>
</dbReference>
<evidence type="ECO:0000259" key="5">
    <source>
        <dbReference type="PROSITE" id="PS50977"/>
    </source>
</evidence>
<dbReference type="InterPro" id="IPR009057">
    <property type="entry name" value="Homeodomain-like_sf"/>
</dbReference>
<feature type="domain" description="HTH tetR-type" evidence="5">
    <location>
        <begin position="17"/>
        <end position="76"/>
    </location>
</feature>
<dbReference type="AlphaFoldDB" id="A0A917RV96"/>
<gene>
    <name evidence="6" type="ORF">GCM10011588_52970</name>
</gene>